<dbReference type="Proteomes" id="UP000245133">
    <property type="component" value="Unassembled WGS sequence"/>
</dbReference>
<accession>A0A2P2E011</accession>
<dbReference type="PANTHER" id="PTHR42782">
    <property type="entry name" value="SI:CH73-314G15.3"/>
    <property type="match status" value="1"/>
</dbReference>
<evidence type="ECO:0000313" key="2">
    <source>
        <dbReference type="Proteomes" id="UP000245133"/>
    </source>
</evidence>
<dbReference type="CDD" id="cd00657">
    <property type="entry name" value="Ferritin_like"/>
    <property type="match status" value="1"/>
</dbReference>
<reference evidence="1 2" key="1">
    <citation type="submission" date="2018-02" db="EMBL/GenBank/DDBJ databases">
        <title>Novel Leptospira species isolated from soil and water in Japan.</title>
        <authorList>
            <person name="Nakao R."/>
            <person name="Masuzawa T."/>
        </authorList>
    </citation>
    <scope>NUCLEOTIDE SEQUENCE [LARGE SCALE GENOMIC DNA]</scope>
    <source>
        <strain evidence="1 2">YH101</strain>
    </source>
</reference>
<dbReference type="InterPro" id="IPR009078">
    <property type="entry name" value="Ferritin-like_SF"/>
</dbReference>
<dbReference type="AlphaFoldDB" id="A0A2P2E011"/>
<gene>
    <name evidence="1" type="ORF">LPTSP4_17360</name>
</gene>
<dbReference type="PANTHER" id="PTHR42782:SF2">
    <property type="entry name" value="3-OXOACYL-[ACYL-CARRIER-PROTEIN] SYNTHASE-LIKE PROTEIN"/>
    <property type="match status" value="1"/>
</dbReference>
<comment type="caution">
    <text evidence="1">The sequence shown here is derived from an EMBL/GenBank/DDBJ whole genome shotgun (WGS) entry which is preliminary data.</text>
</comment>
<dbReference type="Pfam" id="PF04305">
    <property type="entry name" value="DUF455"/>
    <property type="match status" value="1"/>
</dbReference>
<organism evidence="1 2">
    <name type="scientific">Leptospira ryugenii</name>
    <dbReference type="NCBI Taxonomy" id="1917863"/>
    <lineage>
        <taxon>Bacteria</taxon>
        <taxon>Pseudomonadati</taxon>
        <taxon>Spirochaetota</taxon>
        <taxon>Spirochaetia</taxon>
        <taxon>Leptospirales</taxon>
        <taxon>Leptospiraceae</taxon>
        <taxon>Leptospira</taxon>
    </lineage>
</organism>
<evidence type="ECO:0008006" key="3">
    <source>
        <dbReference type="Google" id="ProtNLM"/>
    </source>
</evidence>
<name>A0A2P2E011_9LEPT</name>
<sequence length="292" mass="33779">MKFISDYAKHLLLSTSLEDKLLPVPPDLFSDENQVSLRITSPGRPSHLQFSKKKSKIPRIEHLNQLSQRGLALHHFANHELMAIELFSWALLAFPNISHKTKLGILRTIEEEQTHLKLYLDRMNDFGVTFGDIPLNYLFWKQTDRMHSIEEFSAIMSLSFEGANLDFSQIYAQAFLQHGDEKTAKIMVQVFEDEIKHVKRGVQILKTSESFQTDAWAYYQSLISFPFTPRRAKGFVYFPETRKMAGLPLSFIEALGEYQDEYTGKINWNGLGKINIENRVLRKSDLLSQSYV</sequence>
<dbReference type="SUPFAM" id="SSF47240">
    <property type="entry name" value="Ferritin-like"/>
    <property type="match status" value="1"/>
</dbReference>
<keyword evidence="2" id="KW-1185">Reference proteome</keyword>
<proteinExistence type="predicted"/>
<evidence type="ECO:0000313" key="1">
    <source>
        <dbReference type="EMBL" id="GBF50212.1"/>
    </source>
</evidence>
<dbReference type="OrthoDB" id="9778629at2"/>
<protein>
    <recommendedName>
        <fullName evidence="3">PF04305 family protein</fullName>
    </recommendedName>
</protein>
<dbReference type="RefSeq" id="WP_108975934.1">
    <property type="nucleotide sequence ID" value="NZ_BFBB01000004.1"/>
</dbReference>
<dbReference type="EMBL" id="BFBB01000004">
    <property type="protein sequence ID" value="GBF50212.1"/>
    <property type="molecule type" value="Genomic_DNA"/>
</dbReference>
<dbReference type="InterPro" id="IPR007402">
    <property type="entry name" value="DUF455"/>
</dbReference>